<organism evidence="1 2">
    <name type="scientific">Rhynchophorus ferrugineus</name>
    <name type="common">Red palm weevil</name>
    <name type="synonym">Curculio ferrugineus</name>
    <dbReference type="NCBI Taxonomy" id="354439"/>
    <lineage>
        <taxon>Eukaryota</taxon>
        <taxon>Metazoa</taxon>
        <taxon>Ecdysozoa</taxon>
        <taxon>Arthropoda</taxon>
        <taxon>Hexapoda</taxon>
        <taxon>Insecta</taxon>
        <taxon>Pterygota</taxon>
        <taxon>Neoptera</taxon>
        <taxon>Endopterygota</taxon>
        <taxon>Coleoptera</taxon>
        <taxon>Polyphaga</taxon>
        <taxon>Cucujiformia</taxon>
        <taxon>Curculionidae</taxon>
        <taxon>Dryophthorinae</taxon>
        <taxon>Rhynchophorus</taxon>
    </lineage>
</organism>
<dbReference type="AlphaFoldDB" id="A0A834HUN2"/>
<dbReference type="EMBL" id="JAACXV010014546">
    <property type="protein sequence ID" value="KAF7266421.1"/>
    <property type="molecule type" value="Genomic_DNA"/>
</dbReference>
<evidence type="ECO:0000313" key="1">
    <source>
        <dbReference type="EMBL" id="KAF7266421.1"/>
    </source>
</evidence>
<accession>A0A834HUN2</accession>
<sequence length="119" mass="13740">MTESTNRTKKTLRISAYMLYSLTIVWWLKYVCIEWCANFNDNVGAGPCYGRFHVLLIGLDHHCSGEGRNHYNCASVWFHTHGMVRKLNSLYGPNQRLACRRSPDNRACREEGLGGRRCK</sequence>
<evidence type="ECO:0000313" key="2">
    <source>
        <dbReference type="Proteomes" id="UP000625711"/>
    </source>
</evidence>
<reference evidence="1" key="1">
    <citation type="submission" date="2020-08" db="EMBL/GenBank/DDBJ databases">
        <title>Genome sequencing and assembly of the red palm weevil Rhynchophorus ferrugineus.</title>
        <authorList>
            <person name="Dias G.B."/>
            <person name="Bergman C.M."/>
            <person name="Manee M."/>
        </authorList>
    </citation>
    <scope>NUCLEOTIDE SEQUENCE</scope>
    <source>
        <strain evidence="1">AA-2017</strain>
        <tissue evidence="1">Whole larva</tissue>
    </source>
</reference>
<keyword evidence="2" id="KW-1185">Reference proteome</keyword>
<gene>
    <name evidence="1" type="ORF">GWI33_020252</name>
</gene>
<protein>
    <submittedName>
        <fullName evidence="1">Uncharacterized protein</fullName>
    </submittedName>
</protein>
<proteinExistence type="predicted"/>
<comment type="caution">
    <text evidence="1">The sequence shown here is derived from an EMBL/GenBank/DDBJ whole genome shotgun (WGS) entry which is preliminary data.</text>
</comment>
<name>A0A834HUN2_RHYFE</name>
<dbReference type="Proteomes" id="UP000625711">
    <property type="component" value="Unassembled WGS sequence"/>
</dbReference>